<gene>
    <name evidence="1" type="ORF">C7B46_17530</name>
</gene>
<protein>
    <submittedName>
        <fullName evidence="1">Uncharacterized protein</fullName>
    </submittedName>
</protein>
<dbReference type="AlphaFoldDB" id="A0A2T2X8M3"/>
<evidence type="ECO:0000313" key="1">
    <source>
        <dbReference type="EMBL" id="PSR30835.1"/>
    </source>
</evidence>
<name>A0A2T2X8M3_9FIRM</name>
<evidence type="ECO:0000313" key="2">
    <source>
        <dbReference type="Proteomes" id="UP000242972"/>
    </source>
</evidence>
<dbReference type="EMBL" id="PXYW01000073">
    <property type="protein sequence ID" value="PSR30835.1"/>
    <property type="molecule type" value="Genomic_DNA"/>
</dbReference>
<accession>A0A2T2X8M3</accession>
<comment type="caution">
    <text evidence="1">The sequence shown here is derived from an EMBL/GenBank/DDBJ whole genome shotgun (WGS) entry which is preliminary data.</text>
</comment>
<proteinExistence type="predicted"/>
<sequence>MEMPFSTSGAETIAVAHGAPQIRGEFGTDGHWHWKCQQITLTSIQLGEGWYPIYDVEVTSFALCV</sequence>
<reference evidence="1 2" key="1">
    <citation type="journal article" date="2014" name="BMC Genomics">
        <title>Comparison of environmental and isolate Sulfobacillus genomes reveals diverse carbon, sulfur, nitrogen, and hydrogen metabolisms.</title>
        <authorList>
            <person name="Justice N.B."/>
            <person name="Norman A."/>
            <person name="Brown C.T."/>
            <person name="Singh A."/>
            <person name="Thomas B.C."/>
            <person name="Banfield J.F."/>
        </authorList>
    </citation>
    <scope>NUCLEOTIDE SEQUENCE [LARGE SCALE GENOMIC DNA]</scope>
    <source>
        <strain evidence="1">AMDSBA4</strain>
    </source>
</reference>
<organism evidence="1 2">
    <name type="scientific">Sulfobacillus benefaciens</name>
    <dbReference type="NCBI Taxonomy" id="453960"/>
    <lineage>
        <taxon>Bacteria</taxon>
        <taxon>Bacillati</taxon>
        <taxon>Bacillota</taxon>
        <taxon>Clostridia</taxon>
        <taxon>Eubacteriales</taxon>
        <taxon>Clostridiales Family XVII. Incertae Sedis</taxon>
        <taxon>Sulfobacillus</taxon>
    </lineage>
</organism>
<dbReference type="Proteomes" id="UP000242972">
    <property type="component" value="Unassembled WGS sequence"/>
</dbReference>